<dbReference type="GO" id="GO:0008654">
    <property type="term" value="P:phospholipid biosynthetic process"/>
    <property type="evidence" value="ECO:0007669"/>
    <property type="project" value="TreeGrafter"/>
</dbReference>
<keyword evidence="2" id="KW-1133">Transmembrane helix</keyword>
<dbReference type="InterPro" id="IPR002123">
    <property type="entry name" value="Plipid/glycerol_acylTrfase"/>
</dbReference>
<dbReference type="PANTHER" id="PTHR31605:SF0">
    <property type="entry name" value="GLYCEROL-3-PHOSPHATE O-ACYLTRANSFERASE 1"/>
    <property type="match status" value="1"/>
</dbReference>
<gene>
    <name evidence="4" type="ORF">CALCODRAFT_454025</name>
</gene>
<feature type="transmembrane region" description="Helical" evidence="2">
    <location>
        <begin position="494"/>
        <end position="514"/>
    </location>
</feature>
<feature type="transmembrane region" description="Helical" evidence="2">
    <location>
        <begin position="463"/>
        <end position="488"/>
    </location>
</feature>
<dbReference type="AlphaFoldDB" id="A0A165FHR3"/>
<proteinExistence type="predicted"/>
<evidence type="ECO:0000259" key="3">
    <source>
        <dbReference type="SMART" id="SM00563"/>
    </source>
</evidence>
<dbReference type="GO" id="GO:0004366">
    <property type="term" value="F:glycerol-3-phosphate O-acyltransferase activity"/>
    <property type="evidence" value="ECO:0007669"/>
    <property type="project" value="TreeGrafter"/>
</dbReference>
<keyword evidence="2" id="KW-0812">Transmembrane</keyword>
<evidence type="ECO:0000256" key="2">
    <source>
        <dbReference type="SAM" id="Phobius"/>
    </source>
</evidence>
<dbReference type="InterPro" id="IPR052744">
    <property type="entry name" value="GPAT/DAPAT"/>
</dbReference>
<keyword evidence="2" id="KW-0472">Membrane</keyword>
<dbReference type="FunCoup" id="A0A165FHR3">
    <property type="interactions" value="81"/>
</dbReference>
<dbReference type="SUPFAM" id="SSF69593">
    <property type="entry name" value="Glycerol-3-phosphate (1)-acyltransferase"/>
    <property type="match status" value="1"/>
</dbReference>
<dbReference type="SMART" id="SM00563">
    <property type="entry name" value="PlsC"/>
    <property type="match status" value="1"/>
</dbReference>
<feature type="compositionally biased region" description="Low complexity" evidence="1">
    <location>
        <begin position="626"/>
        <end position="638"/>
    </location>
</feature>
<organism evidence="4 5">
    <name type="scientific">Calocera cornea HHB12733</name>
    <dbReference type="NCBI Taxonomy" id="1353952"/>
    <lineage>
        <taxon>Eukaryota</taxon>
        <taxon>Fungi</taxon>
        <taxon>Dikarya</taxon>
        <taxon>Basidiomycota</taxon>
        <taxon>Agaricomycotina</taxon>
        <taxon>Dacrymycetes</taxon>
        <taxon>Dacrymycetales</taxon>
        <taxon>Dacrymycetaceae</taxon>
        <taxon>Calocera</taxon>
    </lineage>
</organism>
<name>A0A165FHR3_9BASI</name>
<keyword evidence="5" id="KW-1185">Reference proteome</keyword>
<dbReference type="Pfam" id="PF01553">
    <property type="entry name" value="Acyltransferase"/>
    <property type="match status" value="2"/>
</dbReference>
<dbReference type="EMBL" id="KV423973">
    <property type="protein sequence ID" value="KZT56765.1"/>
    <property type="molecule type" value="Genomic_DNA"/>
</dbReference>
<dbReference type="STRING" id="1353952.A0A165FHR3"/>
<feature type="domain" description="Phospholipid/glycerol acyltransferase" evidence="3">
    <location>
        <begin position="40"/>
        <end position="263"/>
    </location>
</feature>
<dbReference type="OrthoDB" id="2427554at2759"/>
<dbReference type="Proteomes" id="UP000076842">
    <property type="component" value="Unassembled WGS sequence"/>
</dbReference>
<dbReference type="PANTHER" id="PTHR31605">
    <property type="entry name" value="GLYCEROL-3-PHOSPHATE O-ACYLTRANSFERASE 1"/>
    <property type="match status" value="1"/>
</dbReference>
<evidence type="ECO:0000313" key="5">
    <source>
        <dbReference type="Proteomes" id="UP000076842"/>
    </source>
</evidence>
<feature type="transmembrane region" description="Helical" evidence="2">
    <location>
        <begin position="412"/>
        <end position="433"/>
    </location>
</feature>
<feature type="region of interest" description="Disordered" evidence="1">
    <location>
        <begin position="626"/>
        <end position="685"/>
    </location>
</feature>
<evidence type="ECO:0000256" key="1">
    <source>
        <dbReference type="SAM" id="MobiDB-lite"/>
    </source>
</evidence>
<dbReference type="GO" id="GO:0016287">
    <property type="term" value="F:glycerone-phosphate O-acyltransferase activity"/>
    <property type="evidence" value="ECO:0007669"/>
    <property type="project" value="TreeGrafter"/>
</dbReference>
<sequence length="685" mass="75668">MSSTFVYALVLAFCRAILNVFFREIRSRGSYNIPRTGPLIFAAAPHHNQFLDVILASEVWNESHRHVGFLVAASSMRQRFIGTVGRLLGAISVERAQDLAKAGKGVIYLDDEDPTLVHGVGTNFTAQLGPKMQILLPKSALSAVAQVSEVLSDTEARIKSVFSIGEGADGTKKVKDQVAKAKTSGKEGLDYKIIPHVDQHEMYEHVYDRLKEGGAIGIFPEGGSHDRTDLLPLKSGIAIMALGAMASDPNLKVKIVPAGLSYFHPDKFRSRVVIEFGKAMDVPQELIDQFKAGGDGKRIASAKLLEMIYDGLKTVTVRAPDYETLQLIQASRRLYKTPGQHLTLSQVVQLNRRFIEGYLHFQDEPRIQALKRRVIDYERQLLALGLRDHQVEGATRAAWKSLALLIYRTGLLLTWAIFALPGVILNAPIFMVASYMSAKKAREALAKSVVKIAARDVIGTWKVLIFLALAPILYTLYAILGTCIAYRVGAETRWILATPFITWVVVPVIGYCALKFGEAGMDVFKSLRPLLLAVLPGHHKRLEKLKQTRADLSNEISSVIDEFGPKLYGKDFDQRRIVPPSSGPPPGQAPSVGRRKSGASGVDAQGELLIHPMTWLDERIFGWTTSTRTSSTNSQETSRATSPEHSEDEDEPKGNGVVERGDWDDVIGTLQAHEKRRASRNYAQR</sequence>
<evidence type="ECO:0000313" key="4">
    <source>
        <dbReference type="EMBL" id="KZT56765.1"/>
    </source>
</evidence>
<dbReference type="InParanoid" id="A0A165FHR3"/>
<feature type="region of interest" description="Disordered" evidence="1">
    <location>
        <begin position="574"/>
        <end position="601"/>
    </location>
</feature>
<protein>
    <recommendedName>
        <fullName evidence="3">Phospholipid/glycerol acyltransferase domain-containing protein</fullName>
    </recommendedName>
</protein>
<accession>A0A165FHR3</accession>
<reference evidence="4 5" key="1">
    <citation type="journal article" date="2016" name="Mol. Biol. Evol.">
        <title>Comparative Genomics of Early-Diverging Mushroom-Forming Fungi Provides Insights into the Origins of Lignocellulose Decay Capabilities.</title>
        <authorList>
            <person name="Nagy L.G."/>
            <person name="Riley R."/>
            <person name="Tritt A."/>
            <person name="Adam C."/>
            <person name="Daum C."/>
            <person name="Floudas D."/>
            <person name="Sun H."/>
            <person name="Yadav J.S."/>
            <person name="Pangilinan J."/>
            <person name="Larsson K.H."/>
            <person name="Matsuura K."/>
            <person name="Barry K."/>
            <person name="Labutti K."/>
            <person name="Kuo R."/>
            <person name="Ohm R.A."/>
            <person name="Bhattacharya S.S."/>
            <person name="Shirouzu T."/>
            <person name="Yoshinaga Y."/>
            <person name="Martin F.M."/>
            <person name="Grigoriev I.V."/>
            <person name="Hibbett D.S."/>
        </authorList>
    </citation>
    <scope>NUCLEOTIDE SEQUENCE [LARGE SCALE GENOMIC DNA]</scope>
    <source>
        <strain evidence="4 5">HHB12733</strain>
    </source>
</reference>